<keyword evidence="1" id="KW-0812">Transmembrane</keyword>
<dbReference type="EMBL" id="LWBO01000001">
    <property type="protein sequence ID" value="OQP55316.1"/>
    <property type="molecule type" value="Genomic_DNA"/>
</dbReference>
<feature type="transmembrane region" description="Helical" evidence="1">
    <location>
        <begin position="153"/>
        <end position="185"/>
    </location>
</feature>
<feature type="transmembrane region" description="Helical" evidence="1">
    <location>
        <begin position="7"/>
        <end position="30"/>
    </location>
</feature>
<protein>
    <recommendedName>
        <fullName evidence="4">Oligosaccharide repeat unit polymerase</fullName>
    </recommendedName>
</protein>
<feature type="transmembrane region" description="Helical" evidence="1">
    <location>
        <begin position="191"/>
        <end position="211"/>
    </location>
</feature>
<comment type="caution">
    <text evidence="2">The sequence shown here is derived from an EMBL/GenBank/DDBJ whole genome shotgun (WGS) entry which is preliminary data.</text>
</comment>
<keyword evidence="1" id="KW-0472">Membrane</keyword>
<reference evidence="2 3" key="1">
    <citation type="submission" date="2016-04" db="EMBL/GenBank/DDBJ databases">
        <authorList>
            <person name="Chen L."/>
            <person name="Zhuang W."/>
            <person name="Wang G."/>
        </authorList>
    </citation>
    <scope>NUCLEOTIDE SEQUENCE [LARGE SCALE GENOMIC DNA]</scope>
    <source>
        <strain evidence="3">GR20</strain>
    </source>
</reference>
<evidence type="ECO:0000256" key="1">
    <source>
        <dbReference type="SAM" id="Phobius"/>
    </source>
</evidence>
<feature type="transmembrane region" description="Helical" evidence="1">
    <location>
        <begin position="123"/>
        <end position="141"/>
    </location>
</feature>
<proteinExistence type="predicted"/>
<accession>A0ABX3P581</accession>
<feature type="transmembrane region" description="Helical" evidence="1">
    <location>
        <begin position="98"/>
        <end position="117"/>
    </location>
</feature>
<evidence type="ECO:0000313" key="2">
    <source>
        <dbReference type="EMBL" id="OQP55316.1"/>
    </source>
</evidence>
<feature type="transmembrane region" description="Helical" evidence="1">
    <location>
        <begin position="362"/>
        <end position="380"/>
    </location>
</feature>
<keyword evidence="1" id="KW-1133">Transmembrane helix</keyword>
<feature type="transmembrane region" description="Helical" evidence="1">
    <location>
        <begin position="50"/>
        <end position="70"/>
    </location>
</feature>
<feature type="transmembrane region" description="Helical" evidence="1">
    <location>
        <begin position="330"/>
        <end position="350"/>
    </location>
</feature>
<name>A0ABX3P581_9BACT</name>
<sequence length="437" mass="49746">MGKTIVLLDIVAFFSCFTCLFMPVISYNFYNKEYYLARAFKVYMHVPEETYFNYTLPALSAFTLAMCWPLKVNYAGSIRDFFKAKYEQISNQLRPHPYLGIQLVVVGIVMLYISAFLPSSVRFIGVLFYFSSFAGLLYIYLTPTVPYKKTLLVIIPLFTLGNALQTGMFTVVTYMSMTLISFFFIGNKASFLKKILLFITGIFLMILLQTVKGSFRKATWKGEYQGSKAVLFQELVSRQLGRSDLWTAKAFFPVYMRTNQGVNVSLVMERIPKRQPFDGGTYLFESVAAAFVPRFLWPDKPEAGGAFNMEHYAGVKIRGWATDIGPIGEAYGNFAVTGGIIFMFLLGGFIRLAYRKVLKVSIKTPIVVLWIPVLFYQTVFSMENDTLQVLNSLIKSAFFMYIIYKIYPVLFKPGTAADTNKVQVTDDYTSINYNPNI</sequence>
<dbReference type="Proteomes" id="UP000192277">
    <property type="component" value="Unassembled WGS sequence"/>
</dbReference>
<evidence type="ECO:0000313" key="3">
    <source>
        <dbReference type="Proteomes" id="UP000192277"/>
    </source>
</evidence>
<keyword evidence="3" id="KW-1185">Reference proteome</keyword>
<feature type="transmembrane region" description="Helical" evidence="1">
    <location>
        <begin position="386"/>
        <end position="404"/>
    </location>
</feature>
<gene>
    <name evidence="2" type="ORF">A4D02_03130</name>
</gene>
<organism evidence="2 3">
    <name type="scientific">Niastella koreensis</name>
    <dbReference type="NCBI Taxonomy" id="354356"/>
    <lineage>
        <taxon>Bacteria</taxon>
        <taxon>Pseudomonadati</taxon>
        <taxon>Bacteroidota</taxon>
        <taxon>Chitinophagia</taxon>
        <taxon>Chitinophagales</taxon>
        <taxon>Chitinophagaceae</taxon>
        <taxon>Niastella</taxon>
    </lineage>
</organism>
<evidence type="ECO:0008006" key="4">
    <source>
        <dbReference type="Google" id="ProtNLM"/>
    </source>
</evidence>